<dbReference type="SUPFAM" id="SSF51182">
    <property type="entry name" value="RmlC-like cupins"/>
    <property type="match status" value="1"/>
</dbReference>
<dbReference type="EMBL" id="LABX01000018">
    <property type="protein sequence ID" value="KMO40566.1"/>
    <property type="molecule type" value="Genomic_DNA"/>
</dbReference>
<evidence type="ECO:0000313" key="3">
    <source>
        <dbReference type="Proteomes" id="UP000035929"/>
    </source>
</evidence>
<proteinExistence type="predicted"/>
<organism evidence="2 3">
    <name type="scientific">Methylobacterium aquaticum</name>
    <dbReference type="NCBI Taxonomy" id="270351"/>
    <lineage>
        <taxon>Bacteria</taxon>
        <taxon>Pseudomonadati</taxon>
        <taxon>Pseudomonadota</taxon>
        <taxon>Alphaproteobacteria</taxon>
        <taxon>Hyphomicrobiales</taxon>
        <taxon>Methylobacteriaceae</taxon>
        <taxon>Methylobacterium</taxon>
    </lineage>
</organism>
<name>A0A0J6VN17_9HYPH</name>
<dbReference type="AlphaFoldDB" id="A0A0J6VN17"/>
<dbReference type="Pfam" id="PF07883">
    <property type="entry name" value="Cupin_2"/>
    <property type="match status" value="1"/>
</dbReference>
<dbReference type="Gene3D" id="2.60.120.10">
    <property type="entry name" value="Jelly Rolls"/>
    <property type="match status" value="1"/>
</dbReference>
<accession>A0A0J6VN17</accession>
<feature type="domain" description="Cupin type-2" evidence="1">
    <location>
        <begin position="54"/>
        <end position="115"/>
    </location>
</feature>
<protein>
    <submittedName>
        <fullName evidence="2">Cupin</fullName>
    </submittedName>
</protein>
<evidence type="ECO:0000313" key="2">
    <source>
        <dbReference type="EMBL" id="KMO40566.1"/>
    </source>
</evidence>
<comment type="caution">
    <text evidence="2">The sequence shown here is derived from an EMBL/GenBank/DDBJ whole genome shotgun (WGS) entry which is preliminary data.</text>
</comment>
<gene>
    <name evidence="2" type="ORF">VP06_02420</name>
</gene>
<dbReference type="CDD" id="cd02208">
    <property type="entry name" value="cupin_RmlC-like"/>
    <property type="match status" value="1"/>
</dbReference>
<dbReference type="OrthoDB" id="1177356at2"/>
<dbReference type="Proteomes" id="UP000035929">
    <property type="component" value="Unassembled WGS sequence"/>
</dbReference>
<sequence length="149" mass="16136">MAESGSDAPPTRGRFDIGAIAAALPESATTMLVDTYLTDRPAASARVFRVYRPTPAHYHEGCDEYLYVLSGRGTFWIGDASDEAEFGPGQLLVFERGVVHALPRLIEEPVVFLSVDTPRRAPTDVIFVDPGTGTAQSFMARNAHRADPA</sequence>
<reference evidence="2 3" key="1">
    <citation type="submission" date="2015-03" db="EMBL/GenBank/DDBJ databases">
        <title>Genome sequencing of Methylobacterium aquaticum DSM16371 type strain.</title>
        <authorList>
            <person name="Chaudhry V."/>
            <person name="Patil P.B."/>
        </authorList>
    </citation>
    <scope>NUCLEOTIDE SEQUENCE [LARGE SCALE GENOMIC DNA]</scope>
    <source>
        <strain evidence="2 3">DSM 16371</strain>
    </source>
</reference>
<dbReference type="RefSeq" id="WP_048462234.1">
    <property type="nucleotide sequence ID" value="NZ_JBNTQU010000013.1"/>
</dbReference>
<dbReference type="InterPro" id="IPR011051">
    <property type="entry name" value="RmlC_Cupin_sf"/>
</dbReference>
<dbReference type="InterPro" id="IPR013096">
    <property type="entry name" value="Cupin_2"/>
</dbReference>
<dbReference type="InterPro" id="IPR014710">
    <property type="entry name" value="RmlC-like_jellyroll"/>
</dbReference>
<dbReference type="PATRIC" id="fig|270351.6.peg.2301"/>
<evidence type="ECO:0000259" key="1">
    <source>
        <dbReference type="Pfam" id="PF07883"/>
    </source>
</evidence>